<protein>
    <submittedName>
        <fullName evidence="2">Expressed protein</fullName>
    </submittedName>
</protein>
<dbReference type="EMBL" id="GL348719">
    <property type="protein sequence ID" value="EFH47106.1"/>
    <property type="molecule type" value="Genomic_DNA"/>
</dbReference>
<evidence type="ECO:0000256" key="1">
    <source>
        <dbReference type="SAM" id="MobiDB-lite"/>
    </source>
</evidence>
<name>D7MK03_ARALL</name>
<sequence>MSSHQESAGPPPGMEKSKSKLKIWLENQYRNGRYSMDMAKIMRQCESWCDRHFLAFLFIFSEIMRFS</sequence>
<evidence type="ECO:0000313" key="3">
    <source>
        <dbReference type="Proteomes" id="UP000008694"/>
    </source>
</evidence>
<dbReference type="AlphaFoldDB" id="D7MK03"/>
<keyword evidence="3" id="KW-1185">Reference proteome</keyword>
<dbReference type="Proteomes" id="UP000008694">
    <property type="component" value="Unassembled WGS sequence"/>
</dbReference>
<reference evidence="3" key="1">
    <citation type="journal article" date="2011" name="Nat. Genet.">
        <title>The Arabidopsis lyrata genome sequence and the basis of rapid genome size change.</title>
        <authorList>
            <person name="Hu T.T."/>
            <person name="Pattyn P."/>
            <person name="Bakker E.G."/>
            <person name="Cao J."/>
            <person name="Cheng J.-F."/>
            <person name="Clark R.M."/>
            <person name="Fahlgren N."/>
            <person name="Fawcett J.A."/>
            <person name="Grimwood J."/>
            <person name="Gundlach H."/>
            <person name="Haberer G."/>
            <person name="Hollister J.D."/>
            <person name="Ossowski S."/>
            <person name="Ottilar R.P."/>
            <person name="Salamov A.A."/>
            <person name="Schneeberger K."/>
            <person name="Spannagl M."/>
            <person name="Wang X."/>
            <person name="Yang L."/>
            <person name="Nasrallah M.E."/>
            <person name="Bergelson J."/>
            <person name="Carrington J.C."/>
            <person name="Gaut B.S."/>
            <person name="Schmutz J."/>
            <person name="Mayer K.F.X."/>
            <person name="Van de Peer Y."/>
            <person name="Grigoriev I.V."/>
            <person name="Nordborg M."/>
            <person name="Weigel D."/>
            <person name="Guo Y.-L."/>
        </authorList>
    </citation>
    <scope>NUCLEOTIDE SEQUENCE [LARGE SCALE GENOMIC DNA]</scope>
    <source>
        <strain evidence="3">cv. MN47</strain>
    </source>
</reference>
<dbReference type="Gramene" id="scaffold_704255.1">
    <property type="protein sequence ID" value="scaffold_704255.1"/>
    <property type="gene ID" value="scaffold_704255.1"/>
</dbReference>
<proteinExistence type="predicted"/>
<gene>
    <name evidence="2" type="ORF">ARALYDRAFT_916513</name>
</gene>
<organism evidence="3">
    <name type="scientific">Arabidopsis lyrata subsp. lyrata</name>
    <name type="common">Lyre-leaved rock-cress</name>
    <dbReference type="NCBI Taxonomy" id="81972"/>
    <lineage>
        <taxon>Eukaryota</taxon>
        <taxon>Viridiplantae</taxon>
        <taxon>Streptophyta</taxon>
        <taxon>Embryophyta</taxon>
        <taxon>Tracheophyta</taxon>
        <taxon>Spermatophyta</taxon>
        <taxon>Magnoliopsida</taxon>
        <taxon>eudicotyledons</taxon>
        <taxon>Gunneridae</taxon>
        <taxon>Pentapetalae</taxon>
        <taxon>rosids</taxon>
        <taxon>malvids</taxon>
        <taxon>Brassicales</taxon>
        <taxon>Brassicaceae</taxon>
        <taxon>Camelineae</taxon>
        <taxon>Arabidopsis</taxon>
    </lineage>
</organism>
<feature type="region of interest" description="Disordered" evidence="1">
    <location>
        <begin position="1"/>
        <end position="20"/>
    </location>
</feature>
<accession>D7MK03</accession>
<evidence type="ECO:0000313" key="2">
    <source>
        <dbReference type="EMBL" id="EFH47106.1"/>
    </source>
</evidence>
<dbReference type="HOGENOM" id="CLU_2815891_0_0_1"/>